<evidence type="ECO:0000313" key="8">
    <source>
        <dbReference type="EMBL" id="ESS65960.1"/>
    </source>
</evidence>
<dbReference type="InterPro" id="IPR020472">
    <property type="entry name" value="WD40_PAC1"/>
</dbReference>
<proteinExistence type="predicted"/>
<keyword evidence="4" id="KW-0539">Nucleus</keyword>
<feature type="repeat" description="WD" evidence="6">
    <location>
        <begin position="445"/>
        <end position="468"/>
    </location>
</feature>
<reference evidence="8 9" key="1">
    <citation type="journal article" date="2014" name="Genome Announc.">
        <title>Trypanosoma cruzi Clone Dm28c Draft Genome Sequence.</title>
        <authorList>
            <person name="Grisard E.C."/>
            <person name="Teixeira S.M."/>
            <person name="de Almeida L.G."/>
            <person name="Stoco P.H."/>
            <person name="Gerber A.L."/>
            <person name="Talavera-Lopez C."/>
            <person name="Lima O.C."/>
            <person name="Andersson B."/>
            <person name="de Vasconcelos A.T."/>
        </authorList>
    </citation>
    <scope>NUCLEOTIDE SEQUENCE [LARGE SCALE GENOMIC DNA]</scope>
    <source>
        <strain evidence="8 9">Dm28c</strain>
    </source>
</reference>
<keyword evidence="5" id="KW-0687">Ribonucleoprotein</keyword>
<dbReference type="OrthoDB" id="10251381at2759"/>
<gene>
    <name evidence="8" type="ORF">TCDM_05564</name>
</gene>
<dbReference type="Pfam" id="PF08154">
    <property type="entry name" value="NLE"/>
    <property type="match status" value="1"/>
</dbReference>
<evidence type="ECO:0000259" key="7">
    <source>
        <dbReference type="Pfam" id="PF08154"/>
    </source>
</evidence>
<evidence type="ECO:0000256" key="6">
    <source>
        <dbReference type="PROSITE-ProRule" id="PRU00221"/>
    </source>
</evidence>
<dbReference type="Pfam" id="PF00400">
    <property type="entry name" value="WD40"/>
    <property type="match status" value="3"/>
</dbReference>
<accession>V5AYL2</accession>
<dbReference type="GO" id="GO:1990904">
    <property type="term" value="C:ribonucleoprotein complex"/>
    <property type="evidence" value="ECO:0007669"/>
    <property type="project" value="UniProtKB-KW"/>
</dbReference>
<dbReference type="PROSITE" id="PS50082">
    <property type="entry name" value="WD_REPEATS_2"/>
    <property type="match status" value="1"/>
</dbReference>
<dbReference type="PANTHER" id="PTHR19855:SF11">
    <property type="entry name" value="RIBOSOME BIOGENESIS PROTEIN WDR12"/>
    <property type="match status" value="1"/>
</dbReference>
<dbReference type="VEuPathDB" id="TriTrypDB:TCDM_05564"/>
<dbReference type="InterPro" id="IPR036322">
    <property type="entry name" value="WD40_repeat_dom_sf"/>
</dbReference>
<dbReference type="InterPro" id="IPR015943">
    <property type="entry name" value="WD40/YVTN_repeat-like_dom_sf"/>
</dbReference>
<dbReference type="PRINTS" id="PR00320">
    <property type="entry name" value="GPROTEINBRPT"/>
</dbReference>
<protein>
    <recommendedName>
        <fullName evidence="7">NLE domain-containing protein</fullName>
    </recommendedName>
</protein>
<feature type="domain" description="NLE" evidence="7">
    <location>
        <begin position="80"/>
        <end position="141"/>
    </location>
</feature>
<evidence type="ECO:0000256" key="5">
    <source>
        <dbReference type="ARBA" id="ARBA00023274"/>
    </source>
</evidence>
<organism evidence="8 9">
    <name type="scientific">Trypanosoma cruzi Dm28c</name>
    <dbReference type="NCBI Taxonomy" id="1416333"/>
    <lineage>
        <taxon>Eukaryota</taxon>
        <taxon>Discoba</taxon>
        <taxon>Euglenozoa</taxon>
        <taxon>Kinetoplastea</taxon>
        <taxon>Metakinetoplastina</taxon>
        <taxon>Trypanosomatida</taxon>
        <taxon>Trypanosomatidae</taxon>
        <taxon>Trypanosoma</taxon>
        <taxon>Schizotrypanum</taxon>
    </lineage>
</organism>
<keyword evidence="2 6" id="KW-0853">WD repeat</keyword>
<dbReference type="SMART" id="SM00320">
    <property type="entry name" value="WD40"/>
    <property type="match status" value="7"/>
</dbReference>
<evidence type="ECO:0000313" key="9">
    <source>
        <dbReference type="Proteomes" id="UP000017861"/>
    </source>
</evidence>
<keyword evidence="3" id="KW-0677">Repeat</keyword>
<comment type="subcellular location">
    <subcellularLocation>
        <location evidence="1">Nucleus</location>
    </subcellularLocation>
</comment>
<evidence type="ECO:0000256" key="1">
    <source>
        <dbReference type="ARBA" id="ARBA00004123"/>
    </source>
</evidence>
<name>V5AYL2_TRYCR</name>
<sequence length="511" mass="56245">MAVHSVFWRYLYVFCLFDDSCFLFLLFFCFLKSFFLLFLHLRCLQKSGGGHCAVMLHEIPLHDASASAAERQEGAQGGRVVVTFFTTSFPKAMPEQSYSVPLDTLPDGLNTLVQSILAEESQKFDFLLNDEYITTSLQKFLLRRGISYEELLNIEYTPAMQAKEGSLLPHDDWVSSVRAPFLGCADLLLTGSYDHCVRLWDGENCVALGTYHTECVKEVCLHPVQPMTSSAAAKELSRKRKRAAKMEDFMCVSCSKDGSIVAWRFESGVSKFEPLGALNPHMDGVDSVDISPGNGEYVASASWDCTVKVFEWSQLLSTETPPNSRAPLISFTDHTRPVLACRFSATNGPSLLYSAGLDGAVKALSVEQAVLLSNYEGDHPIQGIAVKPAGGGGDLIIAACTDNRARLYDTRQKNTVKAFSGHRQWLYAATWMWRREEGEQGGPHLFATASQDSTVRVWDLRSSSAALLTLDTMHTDGVLDVTYVGNAQIASGGKDNKTKIFSLSHGDSAMS</sequence>
<dbReference type="SUPFAM" id="SSF50978">
    <property type="entry name" value="WD40 repeat-like"/>
    <property type="match status" value="1"/>
</dbReference>
<comment type="caution">
    <text evidence="8">The sequence shown here is derived from an EMBL/GenBank/DDBJ whole genome shotgun (WGS) entry which is preliminary data.</text>
</comment>
<dbReference type="InterPro" id="IPR012972">
    <property type="entry name" value="NLE"/>
</dbReference>
<dbReference type="InterPro" id="IPR001680">
    <property type="entry name" value="WD40_rpt"/>
</dbReference>
<dbReference type="AlphaFoldDB" id="V5AYL2"/>
<dbReference type="Proteomes" id="UP000017861">
    <property type="component" value="Unassembled WGS sequence"/>
</dbReference>
<dbReference type="Gene3D" id="2.130.10.10">
    <property type="entry name" value="YVTN repeat-like/Quinoprotein amine dehydrogenase"/>
    <property type="match status" value="3"/>
</dbReference>
<dbReference type="GO" id="GO:0005634">
    <property type="term" value="C:nucleus"/>
    <property type="evidence" value="ECO:0007669"/>
    <property type="project" value="UniProtKB-SubCell"/>
</dbReference>
<evidence type="ECO:0000256" key="4">
    <source>
        <dbReference type="ARBA" id="ARBA00023242"/>
    </source>
</evidence>
<dbReference type="PANTHER" id="PTHR19855">
    <property type="entry name" value="WD40 REPEAT PROTEIN 12, 37"/>
    <property type="match status" value="1"/>
</dbReference>
<dbReference type="CDD" id="cd00200">
    <property type="entry name" value="WD40"/>
    <property type="match status" value="1"/>
</dbReference>
<evidence type="ECO:0000256" key="3">
    <source>
        <dbReference type="ARBA" id="ARBA00022737"/>
    </source>
</evidence>
<dbReference type="EMBL" id="AYLP01000054">
    <property type="protein sequence ID" value="ESS65960.1"/>
    <property type="molecule type" value="Genomic_DNA"/>
</dbReference>
<evidence type="ECO:0000256" key="2">
    <source>
        <dbReference type="ARBA" id="ARBA00022574"/>
    </source>
</evidence>